<reference evidence="2" key="1">
    <citation type="journal article" date="2016" name="Ticks Tick Borne Dis.">
        <title>De novo assembly and annotation of the salivary gland transcriptome of Rhipicephalus appendiculatus male and female ticks during blood feeding.</title>
        <authorList>
            <person name="de Castro M.H."/>
            <person name="de Klerk D."/>
            <person name="Pienaar R."/>
            <person name="Latif A.A."/>
            <person name="Rees D.J."/>
            <person name="Mans B.J."/>
        </authorList>
    </citation>
    <scope>NUCLEOTIDE SEQUENCE</scope>
    <source>
        <tissue evidence="2">Salivary glands</tissue>
    </source>
</reference>
<evidence type="ECO:0000256" key="1">
    <source>
        <dbReference type="SAM" id="Phobius"/>
    </source>
</evidence>
<protein>
    <submittedName>
        <fullName evidence="2">Uncharacterized protein</fullName>
    </submittedName>
</protein>
<feature type="transmembrane region" description="Helical" evidence="1">
    <location>
        <begin position="61"/>
        <end position="80"/>
    </location>
</feature>
<name>A0A131YHW8_RHIAP</name>
<keyword evidence="1" id="KW-0472">Membrane</keyword>
<organism evidence="2">
    <name type="scientific">Rhipicephalus appendiculatus</name>
    <name type="common">Brown ear tick</name>
    <dbReference type="NCBI Taxonomy" id="34631"/>
    <lineage>
        <taxon>Eukaryota</taxon>
        <taxon>Metazoa</taxon>
        <taxon>Ecdysozoa</taxon>
        <taxon>Arthropoda</taxon>
        <taxon>Chelicerata</taxon>
        <taxon>Arachnida</taxon>
        <taxon>Acari</taxon>
        <taxon>Parasitiformes</taxon>
        <taxon>Ixodida</taxon>
        <taxon>Ixodoidea</taxon>
        <taxon>Ixodidae</taxon>
        <taxon>Rhipicephalinae</taxon>
        <taxon>Rhipicephalus</taxon>
        <taxon>Rhipicephalus</taxon>
    </lineage>
</organism>
<keyword evidence="1" id="KW-1133">Transmembrane helix</keyword>
<proteinExistence type="predicted"/>
<dbReference type="EMBL" id="GEDV01011046">
    <property type="protein sequence ID" value="JAP77511.1"/>
    <property type="molecule type" value="Transcribed_RNA"/>
</dbReference>
<accession>A0A131YHW8</accession>
<keyword evidence="1" id="KW-0812">Transmembrane</keyword>
<sequence length="109" mass="12398">MQSLRLVAGAIARLSRQQSTAAASPAKAVGAGAHSRRMKYPYTASAKIAQFPYKWHFQHFWLVRYFFCGGLVIYMVFMVYPINKAVNSPQAVAAHKELMRKQAEEHHHH</sequence>
<dbReference type="AlphaFoldDB" id="A0A131YHW8"/>
<evidence type="ECO:0000313" key="2">
    <source>
        <dbReference type="EMBL" id="JAP77511.1"/>
    </source>
</evidence>